<accession>A0A3N4IVR4</accession>
<feature type="compositionally biased region" description="Pro residues" evidence="1">
    <location>
        <begin position="19"/>
        <end position="31"/>
    </location>
</feature>
<evidence type="ECO:0000313" key="3">
    <source>
        <dbReference type="Proteomes" id="UP000275078"/>
    </source>
</evidence>
<feature type="region of interest" description="Disordered" evidence="1">
    <location>
        <begin position="563"/>
        <end position="595"/>
    </location>
</feature>
<evidence type="ECO:0000313" key="2">
    <source>
        <dbReference type="EMBL" id="RPA85714.1"/>
    </source>
</evidence>
<reference evidence="2 3" key="1">
    <citation type="journal article" date="2018" name="Nat. Ecol. Evol.">
        <title>Pezizomycetes genomes reveal the molecular basis of ectomycorrhizal truffle lifestyle.</title>
        <authorList>
            <person name="Murat C."/>
            <person name="Payen T."/>
            <person name="Noel B."/>
            <person name="Kuo A."/>
            <person name="Morin E."/>
            <person name="Chen J."/>
            <person name="Kohler A."/>
            <person name="Krizsan K."/>
            <person name="Balestrini R."/>
            <person name="Da Silva C."/>
            <person name="Montanini B."/>
            <person name="Hainaut M."/>
            <person name="Levati E."/>
            <person name="Barry K.W."/>
            <person name="Belfiori B."/>
            <person name="Cichocki N."/>
            <person name="Clum A."/>
            <person name="Dockter R.B."/>
            <person name="Fauchery L."/>
            <person name="Guy J."/>
            <person name="Iotti M."/>
            <person name="Le Tacon F."/>
            <person name="Lindquist E.A."/>
            <person name="Lipzen A."/>
            <person name="Malagnac F."/>
            <person name="Mello A."/>
            <person name="Molinier V."/>
            <person name="Miyauchi S."/>
            <person name="Poulain J."/>
            <person name="Riccioni C."/>
            <person name="Rubini A."/>
            <person name="Sitrit Y."/>
            <person name="Splivallo R."/>
            <person name="Traeger S."/>
            <person name="Wang M."/>
            <person name="Zifcakova L."/>
            <person name="Wipf D."/>
            <person name="Zambonelli A."/>
            <person name="Paolocci F."/>
            <person name="Nowrousian M."/>
            <person name="Ottonello S."/>
            <person name="Baldrian P."/>
            <person name="Spatafora J.W."/>
            <person name="Henrissat B."/>
            <person name="Nagy L.G."/>
            <person name="Aury J.M."/>
            <person name="Wincker P."/>
            <person name="Grigoriev I.V."/>
            <person name="Bonfante P."/>
            <person name="Martin F.M."/>
        </authorList>
    </citation>
    <scope>NUCLEOTIDE SEQUENCE [LARGE SCALE GENOMIC DNA]</scope>
    <source>
        <strain evidence="2 3">RN42</strain>
    </source>
</reference>
<feature type="compositionally biased region" description="Basic residues" evidence="1">
    <location>
        <begin position="585"/>
        <end position="595"/>
    </location>
</feature>
<keyword evidence="3" id="KW-1185">Reference proteome</keyword>
<feature type="compositionally biased region" description="Polar residues" evidence="1">
    <location>
        <begin position="563"/>
        <end position="579"/>
    </location>
</feature>
<dbReference type="AlphaFoldDB" id="A0A3N4IVR4"/>
<dbReference type="STRING" id="1160509.A0A3N4IVR4"/>
<name>A0A3N4IVR4_ASCIM</name>
<evidence type="ECO:0000256" key="1">
    <source>
        <dbReference type="SAM" id="MobiDB-lite"/>
    </source>
</evidence>
<dbReference type="OrthoDB" id="3009558at2759"/>
<gene>
    <name evidence="2" type="ORF">BJ508DRAFT_322320</name>
</gene>
<proteinExistence type="predicted"/>
<feature type="region of interest" description="Disordered" evidence="1">
    <location>
        <begin position="1"/>
        <end position="57"/>
    </location>
</feature>
<dbReference type="EMBL" id="ML119652">
    <property type="protein sequence ID" value="RPA85714.1"/>
    <property type="molecule type" value="Genomic_DNA"/>
</dbReference>
<dbReference type="Proteomes" id="UP000275078">
    <property type="component" value="Unassembled WGS sequence"/>
</dbReference>
<sequence length="595" mass="65735">MTPAKRPVSSYDSRESLISPPPSSPSRPSSPTPEKIAEPRKRARLNSPEEQWRHDYQNGSPYEPVLITIEKLCFDTLSDATLLQNREIASHTNTLQSLVTVGGERFLRTFHPRFESTSYVGMFVHPSGYRHWVVCNPESAPTTTIGGLYVHILPTAMQPFNNPSTFSDPFHEVIDPRKVLRDSFLVLLREMFPYAVGCTVYKAGLINLIVKRGKGYKLLETLSQWPGSIGGLRVGIEELAITPTVAPVEWGMGAGASPNAVQMGSAGLKLRFGEGAQAVVAITVATHVFVSSPLSLSATQNLKEKGKRAMIKIARLEPILTLSKSRPVAWILQKTLGTCPLGKKVYLANSMDPVGTITRTYDKPSSIIPYPKGYLHDLSLVTSEHKPLPEIVPPLNGPRLNDTFADPETALGATPVFTLKHKVQSPTNPEIFVGDVMSSEQKAELVEATQYFWDKHGFTRSLLWRTEHDYTPVAGASGSVLCIGLPTERKHPVAPVLFQNYQTAFPFPWNLKLTEPRPSKQYTEDPKDLDDIKHVWARNFQLKGGFFLPEEIRSATILAQRTQPQTWSGVGTAPASSSAGDMAKAKSKRKFPSLF</sequence>
<organism evidence="2 3">
    <name type="scientific">Ascobolus immersus RN42</name>
    <dbReference type="NCBI Taxonomy" id="1160509"/>
    <lineage>
        <taxon>Eukaryota</taxon>
        <taxon>Fungi</taxon>
        <taxon>Dikarya</taxon>
        <taxon>Ascomycota</taxon>
        <taxon>Pezizomycotina</taxon>
        <taxon>Pezizomycetes</taxon>
        <taxon>Pezizales</taxon>
        <taxon>Ascobolaceae</taxon>
        <taxon>Ascobolus</taxon>
    </lineage>
</organism>
<protein>
    <submittedName>
        <fullName evidence="2">Uncharacterized protein</fullName>
    </submittedName>
</protein>